<keyword evidence="3" id="KW-1185">Reference proteome</keyword>
<evidence type="ECO:0000313" key="2">
    <source>
        <dbReference type="EMBL" id="KAK7465981.1"/>
    </source>
</evidence>
<dbReference type="AlphaFoldDB" id="A0ABD0J8W5"/>
<feature type="region of interest" description="Disordered" evidence="1">
    <location>
        <begin position="74"/>
        <end position="94"/>
    </location>
</feature>
<name>A0ABD0J8W5_9CAEN</name>
<reference evidence="2 3" key="1">
    <citation type="journal article" date="2023" name="Sci. Data">
        <title>Genome assembly of the Korean intertidal mud-creeper Batillaria attramentaria.</title>
        <authorList>
            <person name="Patra A.K."/>
            <person name="Ho P.T."/>
            <person name="Jun S."/>
            <person name="Lee S.J."/>
            <person name="Kim Y."/>
            <person name="Won Y.J."/>
        </authorList>
    </citation>
    <scope>NUCLEOTIDE SEQUENCE [LARGE SCALE GENOMIC DNA]</scope>
    <source>
        <strain evidence="2">Wonlab-2016</strain>
    </source>
</reference>
<dbReference type="EMBL" id="JACVVK020000562">
    <property type="protein sequence ID" value="KAK7465981.1"/>
    <property type="molecule type" value="Genomic_DNA"/>
</dbReference>
<comment type="caution">
    <text evidence="2">The sequence shown here is derived from an EMBL/GenBank/DDBJ whole genome shotgun (WGS) entry which is preliminary data.</text>
</comment>
<protein>
    <recommendedName>
        <fullName evidence="4">BED-type domain-containing protein</fullName>
    </recommendedName>
</protein>
<sequence>MSAKVLPQKFKPDYTKSFPYLTPSSEGPNHAYCKVCNSNFSIARGGKNDCEKHTKTASHKKLADSLKKNTTLLSAFGKTSSSPTEQKITRAEAT</sequence>
<organism evidence="2 3">
    <name type="scientific">Batillaria attramentaria</name>
    <dbReference type="NCBI Taxonomy" id="370345"/>
    <lineage>
        <taxon>Eukaryota</taxon>
        <taxon>Metazoa</taxon>
        <taxon>Spiralia</taxon>
        <taxon>Lophotrochozoa</taxon>
        <taxon>Mollusca</taxon>
        <taxon>Gastropoda</taxon>
        <taxon>Caenogastropoda</taxon>
        <taxon>Sorbeoconcha</taxon>
        <taxon>Cerithioidea</taxon>
        <taxon>Batillariidae</taxon>
        <taxon>Batillaria</taxon>
    </lineage>
</organism>
<evidence type="ECO:0000313" key="3">
    <source>
        <dbReference type="Proteomes" id="UP001519460"/>
    </source>
</evidence>
<dbReference type="Proteomes" id="UP001519460">
    <property type="component" value="Unassembled WGS sequence"/>
</dbReference>
<accession>A0ABD0J8W5</accession>
<gene>
    <name evidence="2" type="ORF">BaRGS_00037468</name>
</gene>
<evidence type="ECO:0000256" key="1">
    <source>
        <dbReference type="SAM" id="MobiDB-lite"/>
    </source>
</evidence>
<feature type="compositionally biased region" description="Polar residues" evidence="1">
    <location>
        <begin position="74"/>
        <end position="86"/>
    </location>
</feature>
<evidence type="ECO:0008006" key="4">
    <source>
        <dbReference type="Google" id="ProtNLM"/>
    </source>
</evidence>
<proteinExistence type="predicted"/>